<dbReference type="Gene3D" id="3.30.110.40">
    <property type="entry name" value="TusA-like domain"/>
    <property type="match status" value="1"/>
</dbReference>
<dbReference type="EMBL" id="CAEZXV010000013">
    <property type="protein sequence ID" value="CAB4695106.1"/>
    <property type="molecule type" value="Genomic_DNA"/>
</dbReference>
<evidence type="ECO:0000313" key="2">
    <source>
        <dbReference type="EMBL" id="CAB4695106.1"/>
    </source>
</evidence>
<sequence>MSNSHQLDQLDCLGKRCPLPVIELARKISEQEIGYKVILLSDDPASAPDLVAWARMTGNSVEVLSQSSFEITKLANN</sequence>
<dbReference type="PROSITE" id="PS01148">
    <property type="entry name" value="UPF0033"/>
    <property type="match status" value="1"/>
</dbReference>
<dbReference type="InterPro" id="IPR001455">
    <property type="entry name" value="TusA-like"/>
</dbReference>
<dbReference type="SUPFAM" id="SSF64307">
    <property type="entry name" value="SirA-like"/>
    <property type="match status" value="1"/>
</dbReference>
<proteinExistence type="predicted"/>
<organism evidence="2">
    <name type="scientific">freshwater metagenome</name>
    <dbReference type="NCBI Taxonomy" id="449393"/>
    <lineage>
        <taxon>unclassified sequences</taxon>
        <taxon>metagenomes</taxon>
        <taxon>ecological metagenomes</taxon>
    </lineage>
</organism>
<dbReference type="CDD" id="cd00291">
    <property type="entry name" value="SirA_YedF_YeeD"/>
    <property type="match status" value="1"/>
</dbReference>
<dbReference type="Pfam" id="PF01206">
    <property type="entry name" value="TusA"/>
    <property type="match status" value="1"/>
</dbReference>
<accession>A0A6J6P928</accession>
<dbReference type="AlphaFoldDB" id="A0A6J6P928"/>
<protein>
    <submittedName>
        <fullName evidence="2">Unannotated protein</fullName>
    </submittedName>
</protein>
<gene>
    <name evidence="2" type="ORF">UFOPK2598_00272</name>
</gene>
<dbReference type="InterPro" id="IPR036868">
    <property type="entry name" value="TusA-like_sf"/>
</dbReference>
<feature type="domain" description="UPF0033" evidence="1">
    <location>
        <begin position="10"/>
        <end position="34"/>
    </location>
</feature>
<name>A0A6J6P928_9ZZZZ</name>
<evidence type="ECO:0000259" key="1">
    <source>
        <dbReference type="PROSITE" id="PS01148"/>
    </source>
</evidence>
<reference evidence="2" key="1">
    <citation type="submission" date="2020-05" db="EMBL/GenBank/DDBJ databases">
        <authorList>
            <person name="Chiriac C."/>
            <person name="Salcher M."/>
            <person name="Ghai R."/>
            <person name="Kavagutti S V."/>
        </authorList>
    </citation>
    <scope>NUCLEOTIDE SEQUENCE</scope>
</reference>